<evidence type="ECO:0000313" key="3">
    <source>
        <dbReference type="Proteomes" id="UP001500841"/>
    </source>
</evidence>
<dbReference type="RefSeq" id="WP_345102330.1">
    <property type="nucleotide sequence ID" value="NZ_BAABCV010000004.1"/>
</dbReference>
<gene>
    <name evidence="2" type="ORF">GCM10022392_14510</name>
</gene>
<name>A0ABP7WP03_9SPHI</name>
<organism evidence="2 3">
    <name type="scientific">Mucilaginibacter panaciglaebae</name>
    <dbReference type="NCBI Taxonomy" id="502331"/>
    <lineage>
        <taxon>Bacteria</taxon>
        <taxon>Pseudomonadati</taxon>
        <taxon>Bacteroidota</taxon>
        <taxon>Sphingobacteriia</taxon>
        <taxon>Sphingobacteriales</taxon>
        <taxon>Sphingobacteriaceae</taxon>
        <taxon>Mucilaginibacter</taxon>
    </lineage>
</organism>
<comment type="caution">
    <text evidence="2">The sequence shown here is derived from an EMBL/GenBank/DDBJ whole genome shotgun (WGS) entry which is preliminary data.</text>
</comment>
<dbReference type="EMBL" id="BAABCV010000004">
    <property type="protein sequence ID" value="GAA4093192.1"/>
    <property type="molecule type" value="Genomic_DNA"/>
</dbReference>
<sequence>MANPTKNNVSIEVEINAAGQQQLDKYSTAFDGLRDSISNLSNPISKLDGDINKLNDTVKELQTQNNSTADSIIKVKETYSALTYIIDGLKKGFELAKAGTLSFEAALTGGLSVIIAFLPEIIKWIGELSKGETSLSALNKTLKDTKIVVDAVNDARLKGTQNAQQELVHLKLLYNATKDKNISDNERQKILSQLQAQYPGYFDKMTTEKMLNNEAAYSYNNLTESILANSRARAAENVMVKNQERSLGNDNNITKLKAQLAEYNKQLTAAKKAEHSLVHGFTGVPGIYNVDTDTQALVGQRSNLEKQRDATQKLIDDLYTDTSLLNRQNQALAKTINDNTKKYGAKTLGISNPTTYHISSDEGSSTSKPQKAIQAQAEHFAQRIETTKKQYEIEQANFDKQLDAQLISQEDHNELSKQVQEKFMADMRKNIGAFNHDSSAEILQYQKELVEAQKIGEDQDAENKAILPAQKLAAEKQLIEDKYNFEIQKANEAGKDTAVIRMRYAQEIAEADKKFAQERKDFELQTTQEVSNAAFSILQNSIKSQSEAKLKQLETQKASELNNSSLTGAQKKAIEDKYTKKEAGEKTKAFKAEQRASLLQAVINGALAITKVTSQSGILAPFVIPGIIAETAIQVATITAQKAPQYAKGGVHYQSDGRGALLPGYSRTDNMNAYLRSGEAVVVSEAMRDPWARNLVSAINVAYGGRDFSMANPQRGYAIGGIFTDGGNSNRYYNQPMNDQKDLANTIAYQMINNFPPVYVDVKDINTQQSILAQTINRVNL</sequence>
<accession>A0ABP7WP03</accession>
<proteinExistence type="predicted"/>
<feature type="coiled-coil region" evidence="1">
    <location>
        <begin position="44"/>
        <end position="71"/>
    </location>
</feature>
<dbReference type="Proteomes" id="UP001500841">
    <property type="component" value="Unassembled WGS sequence"/>
</dbReference>
<evidence type="ECO:0008006" key="4">
    <source>
        <dbReference type="Google" id="ProtNLM"/>
    </source>
</evidence>
<reference evidence="3" key="1">
    <citation type="journal article" date="2019" name="Int. J. Syst. Evol. Microbiol.">
        <title>The Global Catalogue of Microorganisms (GCM) 10K type strain sequencing project: providing services to taxonomists for standard genome sequencing and annotation.</title>
        <authorList>
            <consortium name="The Broad Institute Genomics Platform"/>
            <consortium name="The Broad Institute Genome Sequencing Center for Infectious Disease"/>
            <person name="Wu L."/>
            <person name="Ma J."/>
        </authorList>
    </citation>
    <scope>NUCLEOTIDE SEQUENCE [LARGE SCALE GENOMIC DNA]</scope>
    <source>
        <strain evidence="3">JCM 17085</strain>
    </source>
</reference>
<keyword evidence="3" id="KW-1185">Reference proteome</keyword>
<evidence type="ECO:0000313" key="2">
    <source>
        <dbReference type="EMBL" id="GAA4093192.1"/>
    </source>
</evidence>
<protein>
    <recommendedName>
        <fullName evidence="4">Tail length tape measure protein</fullName>
    </recommendedName>
</protein>
<evidence type="ECO:0000256" key="1">
    <source>
        <dbReference type="SAM" id="Coils"/>
    </source>
</evidence>
<keyword evidence="1" id="KW-0175">Coiled coil</keyword>